<evidence type="ECO:0000313" key="2">
    <source>
        <dbReference type="EMBL" id="EQC41336.1"/>
    </source>
</evidence>
<evidence type="ECO:0000256" key="1">
    <source>
        <dbReference type="SAM" id="Phobius"/>
    </source>
</evidence>
<name>T0R301_SAPDV</name>
<dbReference type="OMA" id="TCDSIFL"/>
<dbReference type="RefSeq" id="XP_008605050.1">
    <property type="nucleotide sequence ID" value="XM_008606828.1"/>
</dbReference>
<proteinExistence type="predicted"/>
<keyword evidence="1" id="KW-1133">Transmembrane helix</keyword>
<organism evidence="2 3">
    <name type="scientific">Saprolegnia diclina (strain VS20)</name>
    <dbReference type="NCBI Taxonomy" id="1156394"/>
    <lineage>
        <taxon>Eukaryota</taxon>
        <taxon>Sar</taxon>
        <taxon>Stramenopiles</taxon>
        <taxon>Oomycota</taxon>
        <taxon>Saprolegniomycetes</taxon>
        <taxon>Saprolegniales</taxon>
        <taxon>Saprolegniaceae</taxon>
        <taxon>Saprolegnia</taxon>
    </lineage>
</organism>
<dbReference type="OrthoDB" id="75845at2759"/>
<feature type="transmembrane region" description="Helical" evidence="1">
    <location>
        <begin position="50"/>
        <end position="68"/>
    </location>
</feature>
<dbReference type="InParanoid" id="T0R301"/>
<accession>T0R301</accession>
<keyword evidence="1" id="KW-0472">Membrane</keyword>
<feature type="transmembrane region" description="Helical" evidence="1">
    <location>
        <begin position="88"/>
        <end position="109"/>
    </location>
</feature>
<feature type="transmembrane region" description="Helical" evidence="1">
    <location>
        <begin position="16"/>
        <end position="38"/>
    </location>
</feature>
<dbReference type="EMBL" id="JH767134">
    <property type="protein sequence ID" value="EQC41336.1"/>
    <property type="molecule type" value="Genomic_DNA"/>
</dbReference>
<dbReference type="GeneID" id="19942037"/>
<keyword evidence="1" id="KW-0812">Transmembrane</keyword>
<feature type="transmembrane region" description="Helical" evidence="1">
    <location>
        <begin position="177"/>
        <end position="197"/>
    </location>
</feature>
<gene>
    <name evidence="2" type="ORF">SDRG_01310</name>
</gene>
<reference evidence="2 3" key="1">
    <citation type="submission" date="2012-04" db="EMBL/GenBank/DDBJ databases">
        <title>The Genome Sequence of Saprolegnia declina VS20.</title>
        <authorList>
            <consortium name="The Broad Institute Genome Sequencing Platform"/>
            <person name="Russ C."/>
            <person name="Nusbaum C."/>
            <person name="Tyler B."/>
            <person name="van West P."/>
            <person name="Dieguez-Uribeondo J."/>
            <person name="de Bruijn I."/>
            <person name="Tripathy S."/>
            <person name="Jiang R."/>
            <person name="Young S.K."/>
            <person name="Zeng Q."/>
            <person name="Gargeya S."/>
            <person name="Fitzgerald M."/>
            <person name="Haas B."/>
            <person name="Abouelleil A."/>
            <person name="Alvarado L."/>
            <person name="Arachchi H.M."/>
            <person name="Berlin A."/>
            <person name="Chapman S.B."/>
            <person name="Goldberg J."/>
            <person name="Griggs A."/>
            <person name="Gujja S."/>
            <person name="Hansen M."/>
            <person name="Howarth C."/>
            <person name="Imamovic A."/>
            <person name="Larimer J."/>
            <person name="McCowen C."/>
            <person name="Montmayeur A."/>
            <person name="Murphy C."/>
            <person name="Neiman D."/>
            <person name="Pearson M."/>
            <person name="Priest M."/>
            <person name="Roberts A."/>
            <person name="Saif S."/>
            <person name="Shea T."/>
            <person name="Sisk P."/>
            <person name="Sykes S."/>
            <person name="Wortman J."/>
            <person name="Nusbaum C."/>
            <person name="Birren B."/>
        </authorList>
    </citation>
    <scope>NUCLEOTIDE SEQUENCE [LARGE SCALE GENOMIC DNA]</scope>
    <source>
        <strain evidence="2 3">VS20</strain>
    </source>
</reference>
<keyword evidence="3" id="KW-1185">Reference proteome</keyword>
<evidence type="ECO:0000313" key="3">
    <source>
        <dbReference type="Proteomes" id="UP000030762"/>
    </source>
</evidence>
<protein>
    <submittedName>
        <fullName evidence="2">Uncharacterized protein</fullName>
    </submittedName>
</protein>
<dbReference type="AlphaFoldDB" id="T0R301"/>
<dbReference type="VEuPathDB" id="FungiDB:SDRG_01310"/>
<sequence length="323" mass="36228">MDMQGYVTMLWTCDSIFLLSALVLWCLTFYLVLLQFAFLRHSVICSVPVYLSKNVIGPVILLLTFYGNRSLQSLSTYMYQNPSFDKTYLVYLGPAQLASIVGIMTGTLIQIWFNPRLVTQTWLLLVASVVNWLLVFCLEAFVVAPQSNAVSSSCRLATSINCFAFDALPRLHVLSPLLSGGIVLLAIACVYLTSWYISYTVRVPRTNSVLAYLGVPNLSSVTTSIEGCTATNLNGDVVLDRGLLLIKNMLQVSDAYVTRTCNVQYELFFRLLPSDRLKRVFSQLVGSVLVVHIHRDRIQKKSSYKHLHELQMGAMRHTPGYLS</sequence>
<dbReference type="Proteomes" id="UP000030762">
    <property type="component" value="Unassembled WGS sequence"/>
</dbReference>
<feature type="transmembrane region" description="Helical" evidence="1">
    <location>
        <begin position="121"/>
        <end position="143"/>
    </location>
</feature>